<dbReference type="Proteomes" id="UP000538196">
    <property type="component" value="Unassembled WGS sequence"/>
</dbReference>
<evidence type="ECO:0000256" key="1">
    <source>
        <dbReference type="SAM" id="MobiDB-lite"/>
    </source>
</evidence>
<organism evidence="2 3">
    <name type="scientific">Leifsonia aquatica</name>
    <name type="common">Corynebacterium aquaticum</name>
    <dbReference type="NCBI Taxonomy" id="144185"/>
    <lineage>
        <taxon>Bacteria</taxon>
        <taxon>Bacillati</taxon>
        <taxon>Actinomycetota</taxon>
        <taxon>Actinomycetes</taxon>
        <taxon>Micrococcales</taxon>
        <taxon>Microbacteriaceae</taxon>
        <taxon>Leifsonia</taxon>
    </lineage>
</organism>
<sequence>MIDGRSIVLRLVKMPTRTAPRSSPSPRAASRIRSTASTAPRASRSTASPAAVNRTPCGSRSKSGAPSSRSSARMPADTVDWAANRRSAARVKFSSSATATRYSSWRVSIQQSYPSMIRIDDIRWTRSRNESILRA</sequence>
<feature type="region of interest" description="Disordered" evidence="1">
    <location>
        <begin position="11"/>
        <end position="80"/>
    </location>
</feature>
<evidence type="ECO:0000313" key="2">
    <source>
        <dbReference type="EMBL" id="MBB2966847.1"/>
    </source>
</evidence>
<proteinExistence type="predicted"/>
<protein>
    <submittedName>
        <fullName evidence="2">Uncharacterized protein</fullName>
    </submittedName>
</protein>
<gene>
    <name evidence="2" type="ORF">FHX33_001579</name>
</gene>
<feature type="compositionally biased region" description="Low complexity" evidence="1">
    <location>
        <begin position="58"/>
        <end position="76"/>
    </location>
</feature>
<reference evidence="2 3" key="1">
    <citation type="submission" date="2020-08" db="EMBL/GenBank/DDBJ databases">
        <title>Sequencing the genomes of 1000 actinobacteria strains.</title>
        <authorList>
            <person name="Klenk H.-P."/>
        </authorList>
    </citation>
    <scope>NUCLEOTIDE SEQUENCE [LARGE SCALE GENOMIC DNA]</scope>
    <source>
        <strain evidence="2 3">DSM 20146</strain>
    </source>
</reference>
<keyword evidence="3" id="KW-1185">Reference proteome</keyword>
<evidence type="ECO:0000313" key="3">
    <source>
        <dbReference type="Proteomes" id="UP000538196"/>
    </source>
</evidence>
<feature type="compositionally biased region" description="Low complexity" evidence="1">
    <location>
        <begin position="15"/>
        <end position="51"/>
    </location>
</feature>
<dbReference type="EMBL" id="JACHVP010000001">
    <property type="protein sequence ID" value="MBB2966847.1"/>
    <property type="molecule type" value="Genomic_DNA"/>
</dbReference>
<dbReference type="AlphaFoldDB" id="A0A7W4YIW3"/>
<comment type="caution">
    <text evidence="2">The sequence shown here is derived from an EMBL/GenBank/DDBJ whole genome shotgun (WGS) entry which is preliminary data.</text>
</comment>
<name>A0A7W4YIW3_LEIAQ</name>
<accession>A0A7W4YIW3</accession>